<feature type="region of interest" description="Disordered" evidence="1">
    <location>
        <begin position="35"/>
        <end position="72"/>
    </location>
</feature>
<keyword evidence="4" id="KW-1185">Reference proteome</keyword>
<evidence type="ECO:0000256" key="2">
    <source>
        <dbReference type="SAM" id="SignalP"/>
    </source>
</evidence>
<feature type="chain" id="PRO_5046750713" evidence="2">
    <location>
        <begin position="28"/>
        <end position="150"/>
    </location>
</feature>
<dbReference type="Proteomes" id="UP001434883">
    <property type="component" value="Unassembled WGS sequence"/>
</dbReference>
<protein>
    <submittedName>
        <fullName evidence="3">Uncharacterized protein</fullName>
    </submittedName>
</protein>
<keyword evidence="2" id="KW-0732">Signal</keyword>
<feature type="compositionally biased region" description="Polar residues" evidence="1">
    <location>
        <begin position="38"/>
        <end position="62"/>
    </location>
</feature>
<gene>
    <name evidence="3" type="ORF">XENOCAPTIV_008324</name>
</gene>
<organism evidence="3 4">
    <name type="scientific">Xenoophorus captivus</name>
    <dbReference type="NCBI Taxonomy" id="1517983"/>
    <lineage>
        <taxon>Eukaryota</taxon>
        <taxon>Metazoa</taxon>
        <taxon>Chordata</taxon>
        <taxon>Craniata</taxon>
        <taxon>Vertebrata</taxon>
        <taxon>Euteleostomi</taxon>
        <taxon>Actinopterygii</taxon>
        <taxon>Neopterygii</taxon>
        <taxon>Teleostei</taxon>
        <taxon>Neoteleostei</taxon>
        <taxon>Acanthomorphata</taxon>
        <taxon>Ovalentaria</taxon>
        <taxon>Atherinomorphae</taxon>
        <taxon>Cyprinodontiformes</taxon>
        <taxon>Goodeidae</taxon>
        <taxon>Xenoophorus</taxon>
    </lineage>
</organism>
<comment type="caution">
    <text evidence="3">The sequence shown here is derived from an EMBL/GenBank/DDBJ whole genome shotgun (WGS) entry which is preliminary data.</text>
</comment>
<name>A0ABV0SBS2_9TELE</name>
<dbReference type="PROSITE" id="PS51257">
    <property type="entry name" value="PROKAR_LIPOPROTEIN"/>
    <property type="match status" value="1"/>
</dbReference>
<evidence type="ECO:0000313" key="4">
    <source>
        <dbReference type="Proteomes" id="UP001434883"/>
    </source>
</evidence>
<evidence type="ECO:0000256" key="1">
    <source>
        <dbReference type="SAM" id="MobiDB-lite"/>
    </source>
</evidence>
<dbReference type="EMBL" id="JAHRIN010075817">
    <property type="protein sequence ID" value="MEQ2217392.1"/>
    <property type="molecule type" value="Genomic_DNA"/>
</dbReference>
<accession>A0ABV0SBS2</accession>
<feature type="region of interest" description="Disordered" evidence="1">
    <location>
        <begin position="123"/>
        <end position="150"/>
    </location>
</feature>
<proteinExistence type="predicted"/>
<sequence length="150" mass="16096">MADLGCRPETYICLMLMIQFVLSCVLAAENETGGVIRTPQSDDGTGQGRSQTAGEKQRQTASAAMRTGHHGESITARVFNTNPFRTPSLELHVFSLSLGEIGCSGQEIKVMEEGRTEREVAQFAQAPQSPGVVSAPRTATSLTEEPLLKS</sequence>
<evidence type="ECO:0000313" key="3">
    <source>
        <dbReference type="EMBL" id="MEQ2217392.1"/>
    </source>
</evidence>
<reference evidence="3 4" key="1">
    <citation type="submission" date="2021-06" db="EMBL/GenBank/DDBJ databases">
        <authorList>
            <person name="Palmer J.M."/>
        </authorList>
    </citation>
    <scope>NUCLEOTIDE SEQUENCE [LARGE SCALE GENOMIC DNA]</scope>
    <source>
        <strain evidence="3 4">XC_2019</strain>
        <tissue evidence="3">Muscle</tissue>
    </source>
</reference>
<feature type="signal peptide" evidence="2">
    <location>
        <begin position="1"/>
        <end position="27"/>
    </location>
</feature>